<name>A0A4P6EX11_9BACL</name>
<dbReference type="EMBL" id="CP035492">
    <property type="protein sequence ID" value="QAY67584.1"/>
    <property type="molecule type" value="Genomic_DNA"/>
</dbReference>
<organism evidence="1 2">
    <name type="scientific">Paenibacillus protaetiae</name>
    <dbReference type="NCBI Taxonomy" id="2509456"/>
    <lineage>
        <taxon>Bacteria</taxon>
        <taxon>Bacillati</taxon>
        <taxon>Bacillota</taxon>
        <taxon>Bacilli</taxon>
        <taxon>Bacillales</taxon>
        <taxon>Paenibacillaceae</taxon>
        <taxon>Paenibacillus</taxon>
    </lineage>
</organism>
<accession>A0A4P6EX11</accession>
<evidence type="ECO:0000313" key="2">
    <source>
        <dbReference type="Proteomes" id="UP000293568"/>
    </source>
</evidence>
<dbReference type="AlphaFoldDB" id="A0A4P6EX11"/>
<proteinExistence type="predicted"/>
<sequence>MAESSKSNRRVGLSPPEVTYYNEIKYSIGQDPLVRVGPLQQQPGGIYSVTLSVKGQSKAVALATLMVLRKRIGNLQFQVNVANAVTGKAVRPLVRKFAPEQIVKLYTIAFRTNKLFSFAAARALFGSTFVYPVFKVSVVQFFNDDLSDYYSNYNNVAAFVFRDVLRSSVSGTPIQFSTANQK</sequence>
<dbReference type="Proteomes" id="UP000293568">
    <property type="component" value="Chromosome"/>
</dbReference>
<dbReference type="KEGG" id="pprt:ET464_15530"/>
<reference evidence="1 2" key="1">
    <citation type="submission" date="2019-01" db="EMBL/GenBank/DDBJ databases">
        <title>Genome sequencing of strain FW100M-2.</title>
        <authorList>
            <person name="Heo J."/>
            <person name="Kim S.-J."/>
            <person name="Kim J.-S."/>
            <person name="Hong S.-B."/>
            <person name="Kwon S.-W."/>
        </authorList>
    </citation>
    <scope>NUCLEOTIDE SEQUENCE [LARGE SCALE GENOMIC DNA]</scope>
    <source>
        <strain evidence="1 2">FW100M-2</strain>
    </source>
</reference>
<dbReference type="RefSeq" id="WP_129442388.1">
    <property type="nucleotide sequence ID" value="NZ_CP035492.1"/>
</dbReference>
<dbReference type="OrthoDB" id="2591282at2"/>
<keyword evidence="2" id="KW-1185">Reference proteome</keyword>
<gene>
    <name evidence="1" type="ORF">ET464_15530</name>
</gene>
<evidence type="ECO:0000313" key="1">
    <source>
        <dbReference type="EMBL" id="QAY67584.1"/>
    </source>
</evidence>
<protein>
    <submittedName>
        <fullName evidence="1">Uncharacterized protein</fullName>
    </submittedName>
</protein>